<dbReference type="Pfam" id="PF13858">
    <property type="entry name" value="DUF4199"/>
    <property type="match status" value="1"/>
</dbReference>
<organism evidence="2 3">
    <name type="scientific">Pontibacter burrus</name>
    <dbReference type="NCBI Taxonomy" id="2704466"/>
    <lineage>
        <taxon>Bacteria</taxon>
        <taxon>Pseudomonadati</taxon>
        <taxon>Bacteroidota</taxon>
        <taxon>Cytophagia</taxon>
        <taxon>Cytophagales</taxon>
        <taxon>Hymenobacteraceae</taxon>
        <taxon>Pontibacter</taxon>
    </lineage>
</organism>
<dbReference type="InterPro" id="IPR025250">
    <property type="entry name" value="DUF4199"/>
</dbReference>
<feature type="transmembrane region" description="Helical" evidence="1">
    <location>
        <begin position="7"/>
        <end position="28"/>
    </location>
</feature>
<dbReference type="EMBL" id="JAAGWD010000003">
    <property type="protein sequence ID" value="NEM97879.1"/>
    <property type="molecule type" value="Genomic_DNA"/>
</dbReference>
<sequence>MEKLGLKYGLMTAAGLIAYFLFMKLIGLSHILEFRFLNGIIMAIGIVMALRAYKRREKTRYVPYLSGLGLSFITALAATVVFSAFMLVYIKAFDDSLIEVISADRMFGERVESTPGIVIFMVLMMEGVISGAMIGFIAMQFFKRNDHTVPNSP</sequence>
<proteinExistence type="predicted"/>
<feature type="transmembrane region" description="Helical" evidence="1">
    <location>
        <begin position="34"/>
        <end position="53"/>
    </location>
</feature>
<evidence type="ECO:0000256" key="1">
    <source>
        <dbReference type="SAM" id="Phobius"/>
    </source>
</evidence>
<reference evidence="2 3" key="1">
    <citation type="submission" date="2020-02" db="EMBL/GenBank/DDBJ databases">
        <authorList>
            <person name="Kim M.K."/>
        </authorList>
    </citation>
    <scope>NUCLEOTIDE SEQUENCE [LARGE SCALE GENOMIC DNA]</scope>
    <source>
        <strain evidence="2 3">BT327</strain>
    </source>
</reference>
<gene>
    <name evidence="2" type="ORF">GXP69_09250</name>
</gene>
<evidence type="ECO:0000313" key="3">
    <source>
        <dbReference type="Proteomes" id="UP000474777"/>
    </source>
</evidence>
<keyword evidence="1" id="KW-0812">Transmembrane</keyword>
<feature type="transmembrane region" description="Helical" evidence="1">
    <location>
        <begin position="116"/>
        <end position="138"/>
    </location>
</feature>
<feature type="transmembrane region" description="Helical" evidence="1">
    <location>
        <begin position="65"/>
        <end position="90"/>
    </location>
</feature>
<keyword evidence="3" id="KW-1185">Reference proteome</keyword>
<keyword evidence="1" id="KW-0472">Membrane</keyword>
<name>A0A6B3LMB6_9BACT</name>
<dbReference type="Proteomes" id="UP000474777">
    <property type="component" value="Unassembled WGS sequence"/>
</dbReference>
<dbReference type="AlphaFoldDB" id="A0A6B3LMB6"/>
<protein>
    <submittedName>
        <fullName evidence="2">DUF4199 domain-containing protein</fullName>
    </submittedName>
</protein>
<dbReference type="RefSeq" id="WP_163914641.1">
    <property type="nucleotide sequence ID" value="NZ_JAAGWD010000003.1"/>
</dbReference>
<comment type="caution">
    <text evidence="2">The sequence shown here is derived from an EMBL/GenBank/DDBJ whole genome shotgun (WGS) entry which is preliminary data.</text>
</comment>
<keyword evidence="1" id="KW-1133">Transmembrane helix</keyword>
<evidence type="ECO:0000313" key="2">
    <source>
        <dbReference type="EMBL" id="NEM97879.1"/>
    </source>
</evidence>
<accession>A0A6B3LMB6</accession>